<comment type="caution">
    <text evidence="1">The sequence shown here is derived from an EMBL/GenBank/DDBJ whole genome shotgun (WGS) entry which is preliminary data.</text>
</comment>
<dbReference type="EMBL" id="JACHKA010000001">
    <property type="protein sequence ID" value="MBB5986095.1"/>
    <property type="molecule type" value="Genomic_DNA"/>
</dbReference>
<dbReference type="SUPFAM" id="SSF53167">
    <property type="entry name" value="Purine and uridine phosphorylases"/>
    <property type="match status" value="1"/>
</dbReference>
<organism evidence="1 2">
    <name type="scientific">Sphingobium lignivorans</name>
    <dbReference type="NCBI Taxonomy" id="2735886"/>
    <lineage>
        <taxon>Bacteria</taxon>
        <taxon>Pseudomonadati</taxon>
        <taxon>Pseudomonadota</taxon>
        <taxon>Alphaproteobacteria</taxon>
        <taxon>Sphingomonadales</taxon>
        <taxon>Sphingomonadaceae</taxon>
        <taxon>Sphingobium</taxon>
    </lineage>
</organism>
<dbReference type="InterPro" id="IPR035994">
    <property type="entry name" value="Nucleoside_phosphorylase_sf"/>
</dbReference>
<protein>
    <submittedName>
        <fullName evidence="1">Uncharacterized protein</fullName>
    </submittedName>
</protein>
<reference evidence="1 2" key="1">
    <citation type="submission" date="2020-08" db="EMBL/GenBank/DDBJ databases">
        <title>Exploring microbial biodiversity for novel pathways involved in the catabolism of aromatic compounds derived from lignin.</title>
        <authorList>
            <person name="Elkins J."/>
        </authorList>
    </citation>
    <scope>NUCLEOTIDE SEQUENCE [LARGE SCALE GENOMIC DNA]</scope>
    <source>
        <strain evidence="1 2">B1D3A</strain>
    </source>
</reference>
<gene>
    <name evidence="1" type="ORF">HNP60_002069</name>
</gene>
<accession>A0ABR6NFP5</accession>
<evidence type="ECO:0000313" key="2">
    <source>
        <dbReference type="Proteomes" id="UP001138540"/>
    </source>
</evidence>
<sequence>MRIILLAALPEEADAVLPGAGTALSDTWPAVRRISAHGHDIVLATTGIGKVNIVSAGAVQSTDGSGRRDGCVGRSVFRYEGDPHIEFLAKYARASFRMSLSAFSLATSRRSRSIFDCSGFFRSDVHR</sequence>
<proteinExistence type="predicted"/>
<dbReference type="Proteomes" id="UP001138540">
    <property type="component" value="Unassembled WGS sequence"/>
</dbReference>
<keyword evidence="2" id="KW-1185">Reference proteome</keyword>
<name>A0ABR6NFP5_9SPHN</name>
<evidence type="ECO:0000313" key="1">
    <source>
        <dbReference type="EMBL" id="MBB5986095.1"/>
    </source>
</evidence>